<gene>
    <name evidence="1" type="ORF">UFOVP118_34</name>
</gene>
<organism evidence="1">
    <name type="scientific">uncultured Caudovirales phage</name>
    <dbReference type="NCBI Taxonomy" id="2100421"/>
    <lineage>
        <taxon>Viruses</taxon>
        <taxon>Duplodnaviria</taxon>
        <taxon>Heunggongvirae</taxon>
        <taxon>Uroviricota</taxon>
        <taxon>Caudoviricetes</taxon>
        <taxon>Peduoviridae</taxon>
        <taxon>Maltschvirus</taxon>
        <taxon>Maltschvirus maltsch</taxon>
    </lineage>
</organism>
<reference evidence="1" key="1">
    <citation type="submission" date="2020-04" db="EMBL/GenBank/DDBJ databases">
        <authorList>
            <person name="Chiriac C."/>
            <person name="Salcher M."/>
            <person name="Ghai R."/>
            <person name="Kavagutti S V."/>
        </authorList>
    </citation>
    <scope>NUCLEOTIDE SEQUENCE</scope>
</reference>
<protein>
    <submittedName>
        <fullName evidence="1">Uncharacterized protein</fullName>
    </submittedName>
</protein>
<name>A0A6J5L4M2_9CAUD</name>
<evidence type="ECO:0000313" key="1">
    <source>
        <dbReference type="EMBL" id="CAB4129394.1"/>
    </source>
</evidence>
<dbReference type="EMBL" id="LR796234">
    <property type="protein sequence ID" value="CAB4129394.1"/>
    <property type="molecule type" value="Genomic_DNA"/>
</dbReference>
<sequence>MFDSQSEIITCLYGMKTELVDSYEEKRKAAIEYLGNKYLLAKPVERKNG</sequence>
<proteinExistence type="predicted"/>
<accession>A0A6J5L4M2</accession>